<evidence type="ECO:0000256" key="7">
    <source>
        <dbReference type="RuleBase" id="RU000532"/>
    </source>
</evidence>
<dbReference type="GO" id="GO:0005524">
    <property type="term" value="F:ATP binding"/>
    <property type="evidence" value="ECO:0007669"/>
    <property type="project" value="UniProtKB-KW"/>
</dbReference>
<evidence type="ECO:0000256" key="6">
    <source>
        <dbReference type="ARBA" id="ARBA00022840"/>
    </source>
</evidence>
<keyword evidence="6" id="KW-0067">ATP-binding</keyword>
<dbReference type="SUPFAM" id="SSF53748">
    <property type="entry name" value="Phosphoglycerate kinase"/>
    <property type="match status" value="1"/>
</dbReference>
<comment type="caution">
    <text evidence="8">The sequence shown here is derived from an EMBL/GenBank/DDBJ whole genome shotgun (WGS) entry which is preliminary data.</text>
</comment>
<evidence type="ECO:0000256" key="4">
    <source>
        <dbReference type="ARBA" id="ARBA00022741"/>
    </source>
</evidence>
<evidence type="ECO:0000256" key="3">
    <source>
        <dbReference type="ARBA" id="ARBA00022679"/>
    </source>
</evidence>
<dbReference type="PRINTS" id="PR00477">
    <property type="entry name" value="PHGLYCKINASE"/>
</dbReference>
<organism evidence="8 9">
    <name type="scientific">Candidatus Chisholmbacteria bacterium RIFCSPHIGHO2_01_FULL_49_18</name>
    <dbReference type="NCBI Taxonomy" id="1797590"/>
    <lineage>
        <taxon>Bacteria</taxon>
        <taxon>Candidatus Chisholmiibacteriota</taxon>
    </lineage>
</organism>
<gene>
    <name evidence="8" type="ORF">A2785_03485</name>
</gene>
<accession>A0A1G1VN71</accession>
<sequence length="328" mass="35695">MEKLENIPVAGKRIIVRADYDVPLAHGKVLDKTRIDASLPTLKNLFERKARAVTILCHIDRPGGKVVEELRVRPVAELLKVMLPKNFPATIEENLRFNPGEETNNLEFAGQLALHADLFINEAFADSHRNHASIVSLPKLLPSAIGLHFRKELEALERVRHAPHRPLLLIIGGAKLETKLPLIEKLLPLADEMLIGGKLVAEVNKSCSPEVLSRMMVADLSKDGRDITKRSAQKFSEKIKTAGTIVWNGPMGVFEEAETSLGTKIVAQAIDSAQGYTIIGGGDTEAAATKFNAEKGIDHISMGGGAMLQYLADGTLVGLDAIEGGKQW</sequence>
<dbReference type="Pfam" id="PF00162">
    <property type="entry name" value="PGK"/>
    <property type="match status" value="3"/>
</dbReference>
<dbReference type="EC" id="2.7.2.3" evidence="2 7"/>
<comment type="similarity">
    <text evidence="7">Belongs to the phosphoglycerate kinase family.</text>
</comment>
<dbReference type="PANTHER" id="PTHR11406">
    <property type="entry name" value="PHOSPHOGLYCERATE KINASE"/>
    <property type="match status" value="1"/>
</dbReference>
<dbReference type="Proteomes" id="UP000179069">
    <property type="component" value="Unassembled WGS sequence"/>
</dbReference>
<dbReference type="GO" id="GO:0006094">
    <property type="term" value="P:gluconeogenesis"/>
    <property type="evidence" value="ECO:0007669"/>
    <property type="project" value="TreeGrafter"/>
</dbReference>
<dbReference type="AlphaFoldDB" id="A0A1G1VN71"/>
<evidence type="ECO:0000313" key="9">
    <source>
        <dbReference type="Proteomes" id="UP000179069"/>
    </source>
</evidence>
<keyword evidence="3 7" id="KW-0808">Transferase</keyword>
<dbReference type="Gene3D" id="3.40.50.1260">
    <property type="entry name" value="Phosphoglycerate kinase, N-terminal domain"/>
    <property type="match status" value="4"/>
</dbReference>
<keyword evidence="4" id="KW-0547">Nucleotide-binding</keyword>
<evidence type="ECO:0000256" key="5">
    <source>
        <dbReference type="ARBA" id="ARBA00022777"/>
    </source>
</evidence>
<comment type="catalytic activity">
    <reaction evidence="1 7">
        <text>(2R)-3-phosphoglycerate + ATP = (2R)-3-phospho-glyceroyl phosphate + ADP</text>
        <dbReference type="Rhea" id="RHEA:14801"/>
        <dbReference type="ChEBI" id="CHEBI:30616"/>
        <dbReference type="ChEBI" id="CHEBI:57604"/>
        <dbReference type="ChEBI" id="CHEBI:58272"/>
        <dbReference type="ChEBI" id="CHEBI:456216"/>
        <dbReference type="EC" id="2.7.2.3"/>
    </reaction>
</comment>
<dbReference type="GO" id="GO:0004618">
    <property type="term" value="F:phosphoglycerate kinase activity"/>
    <property type="evidence" value="ECO:0007669"/>
    <property type="project" value="UniProtKB-EC"/>
</dbReference>
<dbReference type="InterPro" id="IPR015824">
    <property type="entry name" value="Phosphoglycerate_kinase_N"/>
</dbReference>
<dbReference type="GO" id="GO:0005829">
    <property type="term" value="C:cytosol"/>
    <property type="evidence" value="ECO:0007669"/>
    <property type="project" value="TreeGrafter"/>
</dbReference>
<evidence type="ECO:0000313" key="8">
    <source>
        <dbReference type="EMBL" id="OGY16803.1"/>
    </source>
</evidence>
<keyword evidence="5 7" id="KW-0418">Kinase</keyword>
<protein>
    <recommendedName>
        <fullName evidence="2 7">Phosphoglycerate kinase</fullName>
        <ecNumber evidence="2 7">2.7.2.3</ecNumber>
    </recommendedName>
</protein>
<reference evidence="8 9" key="1">
    <citation type="journal article" date="2016" name="Nat. Commun.">
        <title>Thousands of microbial genomes shed light on interconnected biogeochemical processes in an aquifer system.</title>
        <authorList>
            <person name="Anantharaman K."/>
            <person name="Brown C.T."/>
            <person name="Hug L.A."/>
            <person name="Sharon I."/>
            <person name="Castelle C.J."/>
            <person name="Probst A.J."/>
            <person name="Thomas B.C."/>
            <person name="Singh A."/>
            <person name="Wilkins M.J."/>
            <person name="Karaoz U."/>
            <person name="Brodie E.L."/>
            <person name="Williams K.H."/>
            <person name="Hubbard S.S."/>
            <person name="Banfield J.F."/>
        </authorList>
    </citation>
    <scope>NUCLEOTIDE SEQUENCE [LARGE SCALE GENOMIC DNA]</scope>
</reference>
<dbReference type="InterPro" id="IPR001576">
    <property type="entry name" value="Phosphoglycerate_kinase"/>
</dbReference>
<proteinExistence type="inferred from homology"/>
<dbReference type="EMBL" id="MHCI01000009">
    <property type="protein sequence ID" value="OGY16803.1"/>
    <property type="molecule type" value="Genomic_DNA"/>
</dbReference>
<dbReference type="GO" id="GO:0006096">
    <property type="term" value="P:glycolytic process"/>
    <property type="evidence" value="ECO:0007669"/>
    <property type="project" value="InterPro"/>
</dbReference>
<dbReference type="PANTHER" id="PTHR11406:SF23">
    <property type="entry name" value="PHOSPHOGLYCERATE KINASE 1, CHLOROPLASTIC-RELATED"/>
    <property type="match status" value="1"/>
</dbReference>
<evidence type="ECO:0000256" key="2">
    <source>
        <dbReference type="ARBA" id="ARBA00013061"/>
    </source>
</evidence>
<evidence type="ECO:0000256" key="1">
    <source>
        <dbReference type="ARBA" id="ARBA00000642"/>
    </source>
</evidence>
<dbReference type="InterPro" id="IPR036043">
    <property type="entry name" value="Phosphoglycerate_kinase_sf"/>
</dbReference>
<name>A0A1G1VN71_9BACT</name>
<dbReference type="GO" id="GO:0043531">
    <property type="term" value="F:ADP binding"/>
    <property type="evidence" value="ECO:0007669"/>
    <property type="project" value="TreeGrafter"/>
</dbReference>